<accession>A0ABN2KU41</accession>
<evidence type="ECO:0000313" key="3">
    <source>
        <dbReference type="Proteomes" id="UP001501475"/>
    </source>
</evidence>
<comment type="caution">
    <text evidence="2">The sequence shown here is derived from an EMBL/GenBank/DDBJ whole genome shotgun (WGS) entry which is preliminary data.</text>
</comment>
<evidence type="ECO:0000313" key="2">
    <source>
        <dbReference type="EMBL" id="GAA1766214.1"/>
    </source>
</evidence>
<evidence type="ECO:0000256" key="1">
    <source>
        <dbReference type="SAM" id="Phobius"/>
    </source>
</evidence>
<feature type="transmembrane region" description="Helical" evidence="1">
    <location>
        <begin position="6"/>
        <end position="27"/>
    </location>
</feature>
<sequence length="51" mass="5727">MTQFEGHRWLLIPVAIVKAGFAALPLAHWRIGRLGVWGRRVCWLGASAMIL</sequence>
<dbReference type="Proteomes" id="UP001501475">
    <property type="component" value="Unassembled WGS sequence"/>
</dbReference>
<keyword evidence="1" id="KW-1133">Transmembrane helix</keyword>
<keyword evidence="1" id="KW-0472">Membrane</keyword>
<organism evidence="2 3">
    <name type="scientific">Nostocoides vanveenii</name>
    <dbReference type="NCBI Taxonomy" id="330835"/>
    <lineage>
        <taxon>Bacteria</taxon>
        <taxon>Bacillati</taxon>
        <taxon>Actinomycetota</taxon>
        <taxon>Actinomycetes</taxon>
        <taxon>Micrococcales</taxon>
        <taxon>Intrasporangiaceae</taxon>
        <taxon>Nostocoides</taxon>
    </lineage>
</organism>
<protein>
    <submittedName>
        <fullName evidence="2">Uncharacterized protein</fullName>
    </submittedName>
</protein>
<keyword evidence="3" id="KW-1185">Reference proteome</keyword>
<gene>
    <name evidence="2" type="ORF">GCM10009810_26320</name>
</gene>
<proteinExistence type="predicted"/>
<keyword evidence="1" id="KW-0812">Transmembrane</keyword>
<name>A0ABN2KU41_9MICO</name>
<dbReference type="RefSeq" id="WP_344067162.1">
    <property type="nucleotide sequence ID" value="NZ_BAAAPN010000057.1"/>
</dbReference>
<reference evidence="2 3" key="1">
    <citation type="journal article" date="2019" name="Int. J. Syst. Evol. Microbiol.">
        <title>The Global Catalogue of Microorganisms (GCM) 10K type strain sequencing project: providing services to taxonomists for standard genome sequencing and annotation.</title>
        <authorList>
            <consortium name="The Broad Institute Genomics Platform"/>
            <consortium name="The Broad Institute Genome Sequencing Center for Infectious Disease"/>
            <person name="Wu L."/>
            <person name="Ma J."/>
        </authorList>
    </citation>
    <scope>NUCLEOTIDE SEQUENCE [LARGE SCALE GENOMIC DNA]</scope>
    <source>
        <strain evidence="2 3">JCM 15591</strain>
    </source>
</reference>
<dbReference type="EMBL" id="BAAAPN010000057">
    <property type="protein sequence ID" value="GAA1766214.1"/>
    <property type="molecule type" value="Genomic_DNA"/>
</dbReference>